<feature type="region of interest" description="Disordered" evidence="2">
    <location>
        <begin position="250"/>
        <end position="311"/>
    </location>
</feature>
<accession>A0A087UD20</accession>
<evidence type="ECO:0000256" key="1">
    <source>
        <dbReference type="SAM" id="Coils"/>
    </source>
</evidence>
<feature type="compositionally biased region" description="Polar residues" evidence="2">
    <location>
        <begin position="129"/>
        <end position="138"/>
    </location>
</feature>
<feature type="non-terminal residue" evidence="3">
    <location>
        <position position="482"/>
    </location>
</feature>
<gene>
    <name evidence="3" type="ORF">X975_26906</name>
</gene>
<feature type="compositionally biased region" description="Basic residues" evidence="2">
    <location>
        <begin position="416"/>
        <end position="426"/>
    </location>
</feature>
<feature type="region of interest" description="Disordered" evidence="2">
    <location>
        <begin position="110"/>
        <end position="138"/>
    </location>
</feature>
<dbReference type="OrthoDB" id="5917823at2759"/>
<keyword evidence="1" id="KW-0175">Coiled coil</keyword>
<feature type="region of interest" description="Disordered" evidence="2">
    <location>
        <begin position="178"/>
        <end position="217"/>
    </location>
</feature>
<evidence type="ECO:0000256" key="2">
    <source>
        <dbReference type="SAM" id="MobiDB-lite"/>
    </source>
</evidence>
<protein>
    <recommendedName>
        <fullName evidence="5">CCDC66 domain-containing protein</fullName>
    </recommendedName>
</protein>
<keyword evidence="4" id="KW-1185">Reference proteome</keyword>
<feature type="compositionally biased region" description="Basic and acidic residues" evidence="2">
    <location>
        <begin position="190"/>
        <end position="213"/>
    </location>
</feature>
<organism evidence="3 4">
    <name type="scientific">Stegodyphus mimosarum</name>
    <name type="common">African social velvet spider</name>
    <dbReference type="NCBI Taxonomy" id="407821"/>
    <lineage>
        <taxon>Eukaryota</taxon>
        <taxon>Metazoa</taxon>
        <taxon>Ecdysozoa</taxon>
        <taxon>Arthropoda</taxon>
        <taxon>Chelicerata</taxon>
        <taxon>Arachnida</taxon>
        <taxon>Araneae</taxon>
        <taxon>Araneomorphae</taxon>
        <taxon>Entelegynae</taxon>
        <taxon>Eresoidea</taxon>
        <taxon>Eresidae</taxon>
        <taxon>Stegodyphus</taxon>
    </lineage>
</organism>
<dbReference type="Proteomes" id="UP000054359">
    <property type="component" value="Unassembled WGS sequence"/>
</dbReference>
<feature type="compositionally biased region" description="Basic and acidic residues" evidence="2">
    <location>
        <begin position="115"/>
        <end position="125"/>
    </location>
</feature>
<feature type="region of interest" description="Disordered" evidence="2">
    <location>
        <begin position="399"/>
        <end position="455"/>
    </location>
</feature>
<name>A0A087UD20_STEMI</name>
<dbReference type="STRING" id="407821.A0A087UD20"/>
<dbReference type="OMA" id="KEDPSEY"/>
<proteinExistence type="predicted"/>
<reference evidence="3 4" key="1">
    <citation type="submission" date="2013-11" db="EMBL/GenBank/DDBJ databases">
        <title>Genome sequencing of Stegodyphus mimosarum.</title>
        <authorList>
            <person name="Bechsgaard J."/>
        </authorList>
    </citation>
    <scope>NUCLEOTIDE SEQUENCE [LARGE SCALE GENOMIC DNA]</scope>
</reference>
<dbReference type="AlphaFoldDB" id="A0A087UD20"/>
<evidence type="ECO:0008006" key="5">
    <source>
        <dbReference type="Google" id="ProtNLM"/>
    </source>
</evidence>
<sequence>MYLPEYSSSAIPVQHRSVADDIHVNTDSELILKKSSNRKKFTYQSTVRQEEKKKLEEKLAREVEARERKRQQEIEWMNKVEEEFRKQRDKEKINIRHQLRILNLQEKSTDNNAACRKDSTKRDIDYAPNVQQDTSKSLQTDHQDYVMCSADTTHKNTQEIVDMEYNWKQPTGMKKWLKRQNRDYQCSARPEPEGGRSSSEDSKQKDQAKDKMTELPNRCSSYQTNKEFICVHGSEDPCGICNNFNSQTSNMVRSDSEKKSPFLSYRFPNNSVSPERKAGPQKSTRQQGSSKAAPDTRTTSNGVGATPNSNDHRFISESVEEYELHTRLCRTNSGRTFESHSYYALERRKEDPSEYDAVQKANCGTDTKTNFFSTLNFEKELKENVRKKTREFEKRTRLRDYDSDDSGSDGKEMRHQRPVLRNQKRKSSGEIKEPSFSRNHPHRNGARVKSQVNGHMLNGRTANYSKALNSRVMLPQQRIPTC</sequence>
<evidence type="ECO:0000313" key="4">
    <source>
        <dbReference type="Proteomes" id="UP000054359"/>
    </source>
</evidence>
<evidence type="ECO:0000313" key="3">
    <source>
        <dbReference type="EMBL" id="KFM75259.1"/>
    </source>
</evidence>
<feature type="coiled-coil region" evidence="1">
    <location>
        <begin position="48"/>
        <end position="75"/>
    </location>
</feature>
<dbReference type="EMBL" id="KK119277">
    <property type="protein sequence ID" value="KFM75259.1"/>
    <property type="molecule type" value="Genomic_DNA"/>
</dbReference>
<feature type="compositionally biased region" description="Polar residues" evidence="2">
    <location>
        <begin position="281"/>
        <end position="309"/>
    </location>
</feature>